<evidence type="ECO:0000313" key="3">
    <source>
        <dbReference type="Proteomes" id="UP000729402"/>
    </source>
</evidence>
<reference evidence="2" key="1">
    <citation type="journal article" date="2021" name="bioRxiv">
        <title>Whole Genome Assembly and Annotation of Northern Wild Rice, Zizania palustris L., Supports a Whole Genome Duplication in the Zizania Genus.</title>
        <authorList>
            <person name="Haas M."/>
            <person name="Kono T."/>
            <person name="Macchietto M."/>
            <person name="Millas R."/>
            <person name="McGilp L."/>
            <person name="Shao M."/>
            <person name="Duquette J."/>
            <person name="Hirsch C.N."/>
            <person name="Kimball J."/>
        </authorList>
    </citation>
    <scope>NUCLEOTIDE SEQUENCE</scope>
    <source>
        <tissue evidence="2">Fresh leaf tissue</tissue>
    </source>
</reference>
<feature type="compositionally biased region" description="Basic and acidic residues" evidence="1">
    <location>
        <begin position="18"/>
        <end position="38"/>
    </location>
</feature>
<keyword evidence="3" id="KW-1185">Reference proteome</keyword>
<proteinExistence type="predicted"/>
<evidence type="ECO:0000313" key="2">
    <source>
        <dbReference type="EMBL" id="KAG8092956.1"/>
    </source>
</evidence>
<gene>
    <name evidence="2" type="ORF">GUJ93_ZPchr0012g21438</name>
</gene>
<evidence type="ECO:0000256" key="1">
    <source>
        <dbReference type="SAM" id="MobiDB-lite"/>
    </source>
</evidence>
<protein>
    <submittedName>
        <fullName evidence="2">Uncharacterized protein</fullName>
    </submittedName>
</protein>
<sequence>MAAVGHCLPMIAVGHSLPMERHPTDGKTSRACSEEARSGNKRRSRVEVSRLQIRSERRSRRWIQAGGRRCLGRPMHGRRPRRTSLEMEQYKAVRIAKSSCVQEETSVGGESVLMWLRRQNLPRKATKKVLHFV</sequence>
<feature type="region of interest" description="Disordered" evidence="1">
    <location>
        <begin position="18"/>
        <end position="49"/>
    </location>
</feature>
<comment type="caution">
    <text evidence="2">The sequence shown here is derived from an EMBL/GenBank/DDBJ whole genome shotgun (WGS) entry which is preliminary data.</text>
</comment>
<organism evidence="2 3">
    <name type="scientific">Zizania palustris</name>
    <name type="common">Northern wild rice</name>
    <dbReference type="NCBI Taxonomy" id="103762"/>
    <lineage>
        <taxon>Eukaryota</taxon>
        <taxon>Viridiplantae</taxon>
        <taxon>Streptophyta</taxon>
        <taxon>Embryophyta</taxon>
        <taxon>Tracheophyta</taxon>
        <taxon>Spermatophyta</taxon>
        <taxon>Magnoliopsida</taxon>
        <taxon>Liliopsida</taxon>
        <taxon>Poales</taxon>
        <taxon>Poaceae</taxon>
        <taxon>BOP clade</taxon>
        <taxon>Oryzoideae</taxon>
        <taxon>Oryzeae</taxon>
        <taxon>Zizaniinae</taxon>
        <taxon>Zizania</taxon>
    </lineage>
</organism>
<accession>A0A8J5WNB1</accession>
<dbReference type="AlphaFoldDB" id="A0A8J5WNB1"/>
<dbReference type="Proteomes" id="UP000729402">
    <property type="component" value="Unassembled WGS sequence"/>
</dbReference>
<dbReference type="EMBL" id="JAAALK010000080">
    <property type="protein sequence ID" value="KAG8092956.1"/>
    <property type="molecule type" value="Genomic_DNA"/>
</dbReference>
<name>A0A8J5WNB1_ZIZPA</name>
<reference evidence="2" key="2">
    <citation type="submission" date="2021-02" db="EMBL/GenBank/DDBJ databases">
        <authorList>
            <person name="Kimball J.A."/>
            <person name="Haas M.W."/>
            <person name="Macchietto M."/>
            <person name="Kono T."/>
            <person name="Duquette J."/>
            <person name="Shao M."/>
        </authorList>
    </citation>
    <scope>NUCLEOTIDE SEQUENCE</scope>
    <source>
        <tissue evidence="2">Fresh leaf tissue</tissue>
    </source>
</reference>